<name>A0A4V1LGY1_9BACI</name>
<dbReference type="Gene3D" id="1.20.1250.20">
    <property type="entry name" value="MFS general substrate transporter like domains"/>
    <property type="match status" value="1"/>
</dbReference>
<comment type="caution">
    <text evidence="9">The sequence shown here is derived from an EMBL/GenBank/DDBJ whole genome shotgun (WGS) entry which is preliminary data.</text>
</comment>
<feature type="transmembrane region" description="Helical" evidence="7">
    <location>
        <begin position="259"/>
        <end position="281"/>
    </location>
</feature>
<evidence type="ECO:0000313" key="10">
    <source>
        <dbReference type="Proteomes" id="UP000290649"/>
    </source>
</evidence>
<protein>
    <submittedName>
        <fullName evidence="9">MFS transporter</fullName>
    </submittedName>
</protein>
<dbReference type="PANTHER" id="PTHR23513">
    <property type="entry name" value="INTEGRAL MEMBRANE EFFLUX PROTEIN-RELATED"/>
    <property type="match status" value="1"/>
</dbReference>
<evidence type="ECO:0000256" key="1">
    <source>
        <dbReference type="ARBA" id="ARBA00004651"/>
    </source>
</evidence>
<dbReference type="InterPro" id="IPR036259">
    <property type="entry name" value="MFS_trans_sf"/>
</dbReference>
<feature type="transmembrane region" description="Helical" evidence="7">
    <location>
        <begin position="143"/>
        <end position="163"/>
    </location>
</feature>
<feature type="domain" description="Major facilitator superfamily (MFS) profile" evidence="8">
    <location>
        <begin position="12"/>
        <end position="402"/>
    </location>
</feature>
<reference evidence="9 10" key="1">
    <citation type="journal article" date="2019" name="Int. J. Syst. Evol. Microbiol.">
        <title>Anaerobacillus alkaliphilus sp. nov., a novel alkaliphilic and moderately halophilic bacterium.</title>
        <authorList>
            <person name="Borsodi A.K."/>
            <person name="Aszalos J.M."/>
            <person name="Bihari P."/>
            <person name="Nagy I."/>
            <person name="Schumann P."/>
            <person name="Sproer C."/>
            <person name="Kovacs A.L."/>
            <person name="Boka K."/>
            <person name="Dobosy P."/>
            <person name="Ovari M."/>
            <person name="Szili-Kovacs T."/>
            <person name="Toth E."/>
        </authorList>
    </citation>
    <scope>NUCLEOTIDE SEQUENCE [LARGE SCALE GENOMIC DNA]</scope>
    <source>
        <strain evidence="9 10">B16-10</strain>
    </source>
</reference>
<dbReference type="Pfam" id="PF05977">
    <property type="entry name" value="MFS_3"/>
    <property type="match status" value="1"/>
</dbReference>
<dbReference type="OrthoDB" id="2287060at2"/>
<feature type="transmembrane region" description="Helical" evidence="7">
    <location>
        <begin position="77"/>
        <end position="98"/>
    </location>
</feature>
<evidence type="ECO:0000259" key="8">
    <source>
        <dbReference type="PROSITE" id="PS50850"/>
    </source>
</evidence>
<feature type="transmembrane region" description="Helical" evidence="7">
    <location>
        <begin position="229"/>
        <end position="247"/>
    </location>
</feature>
<evidence type="ECO:0000256" key="3">
    <source>
        <dbReference type="ARBA" id="ARBA00022475"/>
    </source>
</evidence>
<dbReference type="PROSITE" id="PS50850">
    <property type="entry name" value="MFS"/>
    <property type="match status" value="1"/>
</dbReference>
<evidence type="ECO:0000256" key="5">
    <source>
        <dbReference type="ARBA" id="ARBA00022989"/>
    </source>
</evidence>
<feature type="transmembrane region" description="Helical" evidence="7">
    <location>
        <begin position="370"/>
        <end position="397"/>
    </location>
</feature>
<comment type="subcellular location">
    <subcellularLocation>
        <location evidence="1">Cell membrane</location>
        <topology evidence="1">Multi-pass membrane protein</topology>
    </subcellularLocation>
</comment>
<dbReference type="Proteomes" id="UP000290649">
    <property type="component" value="Unassembled WGS sequence"/>
</dbReference>
<dbReference type="PANTHER" id="PTHR23513:SF6">
    <property type="entry name" value="MAJOR FACILITATOR SUPERFAMILY ASSOCIATED DOMAIN-CONTAINING PROTEIN"/>
    <property type="match status" value="1"/>
</dbReference>
<dbReference type="GO" id="GO:0005886">
    <property type="term" value="C:plasma membrane"/>
    <property type="evidence" value="ECO:0007669"/>
    <property type="project" value="UniProtKB-SubCell"/>
</dbReference>
<dbReference type="SUPFAM" id="SSF103473">
    <property type="entry name" value="MFS general substrate transporter"/>
    <property type="match status" value="1"/>
</dbReference>
<dbReference type="RefSeq" id="WP_129076662.1">
    <property type="nucleotide sequence ID" value="NZ_QOUX01000001.1"/>
</dbReference>
<feature type="transmembrane region" description="Helical" evidence="7">
    <location>
        <begin position="21"/>
        <end position="39"/>
    </location>
</feature>
<dbReference type="GO" id="GO:0022857">
    <property type="term" value="F:transmembrane transporter activity"/>
    <property type="evidence" value="ECO:0007669"/>
    <property type="project" value="InterPro"/>
</dbReference>
<dbReference type="CDD" id="cd06173">
    <property type="entry name" value="MFS_MefA_like"/>
    <property type="match status" value="1"/>
</dbReference>
<keyword evidence="2" id="KW-0813">Transport</keyword>
<evidence type="ECO:0000256" key="7">
    <source>
        <dbReference type="SAM" id="Phobius"/>
    </source>
</evidence>
<feature type="transmembrane region" description="Helical" evidence="7">
    <location>
        <begin position="45"/>
        <end position="65"/>
    </location>
</feature>
<feature type="transmembrane region" description="Helical" evidence="7">
    <location>
        <begin position="311"/>
        <end position="333"/>
    </location>
</feature>
<keyword evidence="4 7" id="KW-0812">Transmembrane</keyword>
<dbReference type="InterPro" id="IPR010290">
    <property type="entry name" value="TM_effector"/>
</dbReference>
<keyword evidence="5 7" id="KW-1133">Transmembrane helix</keyword>
<evidence type="ECO:0000313" key="9">
    <source>
        <dbReference type="EMBL" id="RXJ04315.1"/>
    </source>
</evidence>
<feature type="transmembrane region" description="Helical" evidence="7">
    <location>
        <begin position="288"/>
        <end position="305"/>
    </location>
</feature>
<feature type="transmembrane region" description="Helical" evidence="7">
    <location>
        <begin position="345"/>
        <end position="364"/>
    </location>
</feature>
<keyword evidence="10" id="KW-1185">Reference proteome</keyword>
<proteinExistence type="predicted"/>
<sequence length="427" mass="46634">MSSYLSIFQNRNFRALFFGRIITNIGDSLYAVAAMWLVFELGGSTLYTGLAGFLSFFPRIIQFLSGPLIDRYALKSILVITQFIQCILLLIIPVAAYFDFLSVTLVLIVTPIITTFNMFVYPAQSAALPKILEDHQLMKGNSLFTFAYQGVEMSFNAIAGILIASVGAVTIYFIDSLTFLIGLLIFLQIRLPDNRIHSKEKDLKQFIRTYHNELLEGAQLLFKTFLSRLLLGAIVLNMVIGATFVVLPAYASEQGGPEIYGFLLMAAALGSLMGALLAPFLKLERFKIGSVYAGAFGLAGILWALSMIMPWTWLTILVFGLGWAPGGATNILINTVIQRVIPKEMLGRVFSTAVSMSGIAMPIGSLLGGVIGAFVGSTVIIFTSGLIVIGIAIFWMVDKVSRTIPSGEELNSSHLKLKNNSKLTFTA</sequence>
<gene>
    <name evidence="9" type="ORF">DS745_02710</name>
</gene>
<organism evidence="9 10">
    <name type="scientific">Anaerobacillus alkaliphilus</name>
    <dbReference type="NCBI Taxonomy" id="1548597"/>
    <lineage>
        <taxon>Bacteria</taxon>
        <taxon>Bacillati</taxon>
        <taxon>Bacillota</taxon>
        <taxon>Bacilli</taxon>
        <taxon>Bacillales</taxon>
        <taxon>Bacillaceae</taxon>
        <taxon>Anaerobacillus</taxon>
    </lineage>
</organism>
<dbReference type="AlphaFoldDB" id="A0A4V1LGY1"/>
<keyword evidence="6 7" id="KW-0472">Membrane</keyword>
<accession>A0A4V1LGY1</accession>
<evidence type="ECO:0000256" key="6">
    <source>
        <dbReference type="ARBA" id="ARBA00023136"/>
    </source>
</evidence>
<evidence type="ECO:0000256" key="2">
    <source>
        <dbReference type="ARBA" id="ARBA00022448"/>
    </source>
</evidence>
<feature type="transmembrane region" description="Helical" evidence="7">
    <location>
        <begin position="169"/>
        <end position="189"/>
    </location>
</feature>
<evidence type="ECO:0000256" key="4">
    <source>
        <dbReference type="ARBA" id="ARBA00022692"/>
    </source>
</evidence>
<dbReference type="EMBL" id="QOUX01000001">
    <property type="protein sequence ID" value="RXJ04315.1"/>
    <property type="molecule type" value="Genomic_DNA"/>
</dbReference>
<dbReference type="InterPro" id="IPR020846">
    <property type="entry name" value="MFS_dom"/>
</dbReference>
<feature type="transmembrane region" description="Helical" evidence="7">
    <location>
        <begin position="104"/>
        <end position="123"/>
    </location>
</feature>
<keyword evidence="3" id="KW-1003">Cell membrane</keyword>